<keyword evidence="3" id="KW-1185">Reference proteome</keyword>
<sequence length="30" mass="3358">MNGMRWSFVGWLLVIGFGLAWCLTIGAMAR</sequence>
<comment type="caution">
    <text evidence="2">The sequence shown here is derived from an EMBL/GenBank/DDBJ whole genome shotgun (WGS) entry which is preliminary data.</text>
</comment>
<organism evidence="2 3">
    <name type="scientific">Knoellia flava TL1</name>
    <dbReference type="NCBI Taxonomy" id="1385518"/>
    <lineage>
        <taxon>Bacteria</taxon>
        <taxon>Bacillati</taxon>
        <taxon>Actinomycetota</taxon>
        <taxon>Actinomycetes</taxon>
        <taxon>Micrococcales</taxon>
        <taxon>Intrasporangiaceae</taxon>
        <taxon>Knoellia</taxon>
    </lineage>
</organism>
<reference evidence="2 3" key="1">
    <citation type="submission" date="2013-08" db="EMBL/GenBank/DDBJ databases">
        <title>The genome sequence of Knoellia flava.</title>
        <authorList>
            <person name="Zhu W."/>
            <person name="Wang G."/>
        </authorList>
    </citation>
    <scope>NUCLEOTIDE SEQUENCE [LARGE SCALE GENOMIC DNA]</scope>
    <source>
        <strain evidence="2 3">TL1</strain>
    </source>
</reference>
<accession>A0ABR4XIK7</accession>
<feature type="transmembrane region" description="Helical" evidence="1">
    <location>
        <begin position="6"/>
        <end position="29"/>
    </location>
</feature>
<dbReference type="Proteomes" id="UP000029990">
    <property type="component" value="Unassembled WGS sequence"/>
</dbReference>
<dbReference type="EMBL" id="AVPI01000001">
    <property type="protein sequence ID" value="KGN36038.1"/>
    <property type="molecule type" value="Genomic_DNA"/>
</dbReference>
<keyword evidence="1" id="KW-0812">Transmembrane</keyword>
<evidence type="ECO:0000313" key="2">
    <source>
        <dbReference type="EMBL" id="KGN36038.1"/>
    </source>
</evidence>
<proteinExistence type="predicted"/>
<gene>
    <name evidence="2" type="ORF">N798_00955</name>
</gene>
<protein>
    <submittedName>
        <fullName evidence="2">Uncharacterized protein</fullName>
    </submittedName>
</protein>
<name>A0ABR4XIK7_9MICO</name>
<evidence type="ECO:0000313" key="3">
    <source>
        <dbReference type="Proteomes" id="UP000029990"/>
    </source>
</evidence>
<keyword evidence="1" id="KW-0472">Membrane</keyword>
<keyword evidence="1" id="KW-1133">Transmembrane helix</keyword>
<evidence type="ECO:0000256" key="1">
    <source>
        <dbReference type="SAM" id="Phobius"/>
    </source>
</evidence>